<proteinExistence type="predicted"/>
<name>A0A9D6QQ28_UNCEI</name>
<dbReference type="Proteomes" id="UP000807850">
    <property type="component" value="Unassembled WGS sequence"/>
</dbReference>
<evidence type="ECO:0000313" key="2">
    <source>
        <dbReference type="Proteomes" id="UP000807850"/>
    </source>
</evidence>
<reference evidence="1" key="1">
    <citation type="submission" date="2020-07" db="EMBL/GenBank/DDBJ databases">
        <title>Huge and variable diversity of episymbiotic CPR bacteria and DPANN archaea in groundwater ecosystems.</title>
        <authorList>
            <person name="He C.Y."/>
            <person name="Keren R."/>
            <person name="Whittaker M."/>
            <person name="Farag I.F."/>
            <person name="Doudna J."/>
            <person name="Cate J.H.D."/>
            <person name="Banfield J.F."/>
        </authorList>
    </citation>
    <scope>NUCLEOTIDE SEQUENCE</scope>
    <source>
        <strain evidence="1">NC_groundwater_928_Pr1_S-0.2um_72_17</strain>
    </source>
</reference>
<accession>A0A9D6QQ28</accession>
<evidence type="ECO:0000313" key="1">
    <source>
        <dbReference type="EMBL" id="MBI3540489.1"/>
    </source>
</evidence>
<organism evidence="1 2">
    <name type="scientific">Eiseniibacteriota bacterium</name>
    <dbReference type="NCBI Taxonomy" id="2212470"/>
    <lineage>
        <taxon>Bacteria</taxon>
        <taxon>Candidatus Eiseniibacteriota</taxon>
    </lineage>
</organism>
<sequence>MARKRAAAAHPGTVQAWIERAAADPEAVSAFAVIRARLAAGARLAALRRLRIIEVRGALPAADEVRALLHRSSQFYNPHSERCHVRVADGDAAPIEPGEHALLVTERGDERRPGAERWWRHETGAAVEVREGVAWLIRFDLAGAKARAAVESLAVLRDRKTGLLCNPHAQDVAFAEGAIPMPWIGAANAGGAG</sequence>
<gene>
    <name evidence="1" type="ORF">HY076_09475</name>
</gene>
<protein>
    <submittedName>
        <fullName evidence="1">Uncharacterized protein</fullName>
    </submittedName>
</protein>
<dbReference type="EMBL" id="JACQAY010000316">
    <property type="protein sequence ID" value="MBI3540489.1"/>
    <property type="molecule type" value="Genomic_DNA"/>
</dbReference>
<dbReference type="AlphaFoldDB" id="A0A9D6QQ28"/>
<comment type="caution">
    <text evidence="1">The sequence shown here is derived from an EMBL/GenBank/DDBJ whole genome shotgun (WGS) entry which is preliminary data.</text>
</comment>